<name>A0A1R2C480_9CILI</name>
<evidence type="ECO:0000313" key="1">
    <source>
        <dbReference type="EMBL" id="OMJ83816.1"/>
    </source>
</evidence>
<reference evidence="1 2" key="1">
    <citation type="submission" date="2016-11" db="EMBL/GenBank/DDBJ databases">
        <title>The macronuclear genome of Stentor coeruleus: a giant cell with tiny introns.</title>
        <authorList>
            <person name="Slabodnick M."/>
            <person name="Ruby J.G."/>
            <person name="Reiff S.B."/>
            <person name="Swart E.C."/>
            <person name="Gosai S."/>
            <person name="Prabakaran S."/>
            <person name="Witkowska E."/>
            <person name="Larue G.E."/>
            <person name="Fisher S."/>
            <person name="Freeman R.M."/>
            <person name="Gunawardena J."/>
            <person name="Chu W."/>
            <person name="Stover N.A."/>
            <person name="Gregory B.D."/>
            <person name="Nowacki M."/>
            <person name="Derisi J."/>
            <person name="Roy S.W."/>
            <person name="Marshall W.F."/>
            <person name="Sood P."/>
        </authorList>
    </citation>
    <scope>NUCLEOTIDE SEQUENCE [LARGE SCALE GENOMIC DNA]</scope>
    <source>
        <strain evidence="1">WM001</strain>
    </source>
</reference>
<dbReference type="Proteomes" id="UP000187209">
    <property type="component" value="Unassembled WGS sequence"/>
</dbReference>
<accession>A0A1R2C480</accession>
<dbReference type="AlphaFoldDB" id="A0A1R2C480"/>
<gene>
    <name evidence="1" type="ORF">SteCoe_15227</name>
</gene>
<protein>
    <submittedName>
        <fullName evidence="1">Uncharacterized protein</fullName>
    </submittedName>
</protein>
<comment type="caution">
    <text evidence="1">The sequence shown here is derived from an EMBL/GenBank/DDBJ whole genome shotgun (WGS) entry which is preliminary data.</text>
</comment>
<sequence length="162" mass="18717">MNSEVFFSQISSKSITPISKNLKQNQIHNDYTHCLSSTGYMIASSSVSTPFKSELSLFPDYLPEKKLLKSSTMNCIEKAIAARASYKPENVIKEEPEGLYFSKKPRFVEYTPYSARDYNEIKKFPETGGLGAWRIGSLQWENERTRRIRMKTYSQNLKNLHK</sequence>
<dbReference type="EMBL" id="MPUH01000291">
    <property type="protein sequence ID" value="OMJ83816.1"/>
    <property type="molecule type" value="Genomic_DNA"/>
</dbReference>
<evidence type="ECO:0000313" key="2">
    <source>
        <dbReference type="Proteomes" id="UP000187209"/>
    </source>
</evidence>
<proteinExistence type="predicted"/>
<keyword evidence="2" id="KW-1185">Reference proteome</keyword>
<organism evidence="1 2">
    <name type="scientific">Stentor coeruleus</name>
    <dbReference type="NCBI Taxonomy" id="5963"/>
    <lineage>
        <taxon>Eukaryota</taxon>
        <taxon>Sar</taxon>
        <taxon>Alveolata</taxon>
        <taxon>Ciliophora</taxon>
        <taxon>Postciliodesmatophora</taxon>
        <taxon>Heterotrichea</taxon>
        <taxon>Heterotrichida</taxon>
        <taxon>Stentoridae</taxon>
        <taxon>Stentor</taxon>
    </lineage>
</organism>
<dbReference type="OrthoDB" id="325696at2759"/>